<feature type="region of interest" description="Disordered" evidence="1">
    <location>
        <begin position="154"/>
        <end position="182"/>
    </location>
</feature>
<proteinExistence type="predicted"/>
<feature type="region of interest" description="Disordered" evidence="1">
    <location>
        <begin position="40"/>
        <end position="100"/>
    </location>
</feature>
<protein>
    <submittedName>
        <fullName evidence="2">Uncharacterized protein</fullName>
    </submittedName>
</protein>
<keyword evidence="3" id="KW-1185">Reference proteome</keyword>
<dbReference type="AlphaFoldDB" id="A0A409XD96"/>
<evidence type="ECO:0000313" key="2">
    <source>
        <dbReference type="EMBL" id="PPQ88701.1"/>
    </source>
</evidence>
<evidence type="ECO:0000313" key="3">
    <source>
        <dbReference type="Proteomes" id="UP000283269"/>
    </source>
</evidence>
<dbReference type="Proteomes" id="UP000283269">
    <property type="component" value="Unassembled WGS sequence"/>
</dbReference>
<gene>
    <name evidence="2" type="ORF">CVT25_009465</name>
</gene>
<dbReference type="EMBL" id="NHYD01002045">
    <property type="protein sequence ID" value="PPQ88701.1"/>
    <property type="molecule type" value="Genomic_DNA"/>
</dbReference>
<accession>A0A409XD96</accession>
<organism evidence="2 3">
    <name type="scientific">Psilocybe cyanescens</name>
    <dbReference type="NCBI Taxonomy" id="93625"/>
    <lineage>
        <taxon>Eukaryota</taxon>
        <taxon>Fungi</taxon>
        <taxon>Dikarya</taxon>
        <taxon>Basidiomycota</taxon>
        <taxon>Agaricomycotina</taxon>
        <taxon>Agaricomycetes</taxon>
        <taxon>Agaricomycetidae</taxon>
        <taxon>Agaricales</taxon>
        <taxon>Agaricineae</taxon>
        <taxon>Strophariaceae</taxon>
        <taxon>Psilocybe</taxon>
    </lineage>
</organism>
<reference evidence="2 3" key="1">
    <citation type="journal article" date="2018" name="Evol. Lett.">
        <title>Horizontal gene cluster transfer increased hallucinogenic mushroom diversity.</title>
        <authorList>
            <person name="Reynolds H.T."/>
            <person name="Vijayakumar V."/>
            <person name="Gluck-Thaler E."/>
            <person name="Korotkin H.B."/>
            <person name="Matheny P.B."/>
            <person name="Slot J.C."/>
        </authorList>
    </citation>
    <scope>NUCLEOTIDE SEQUENCE [LARGE SCALE GENOMIC DNA]</scope>
    <source>
        <strain evidence="2 3">2631</strain>
    </source>
</reference>
<comment type="caution">
    <text evidence="2">The sequence shown here is derived from an EMBL/GenBank/DDBJ whole genome shotgun (WGS) entry which is preliminary data.</text>
</comment>
<evidence type="ECO:0000256" key="1">
    <source>
        <dbReference type="SAM" id="MobiDB-lite"/>
    </source>
</evidence>
<sequence length="182" mass="20886">MYPNFYMGHWSRPSRLVWFIVGAASATWWIKRRESNGRTFGHCMRPPIQSHIHASGNNDGIQPPPQGHHSPWPQSIGDIPRAINNIPEPSPPPPQIYSPNALGEWEKRQDTQWDLEKEHLAKISRQATDAMAELTEATLESVLSTAEALKAKLAEHRAQREKQQKLIEQEIERQRRDPPRLV</sequence>
<dbReference type="InParanoid" id="A0A409XD96"/>
<name>A0A409XD96_PSICY</name>
<dbReference type="OrthoDB" id="2960209at2759"/>